<organism evidence="17 18">
    <name type="scientific">Denitromonas halophila</name>
    <dbReference type="NCBI Taxonomy" id="1629404"/>
    <lineage>
        <taxon>Bacteria</taxon>
        <taxon>Pseudomonadati</taxon>
        <taxon>Pseudomonadota</taxon>
        <taxon>Betaproteobacteria</taxon>
        <taxon>Rhodocyclales</taxon>
        <taxon>Zoogloeaceae</taxon>
        <taxon>Denitromonas</taxon>
    </lineage>
</organism>
<dbReference type="GO" id="GO:0000428">
    <property type="term" value="C:DNA-directed RNA polymerase complex"/>
    <property type="evidence" value="ECO:0007669"/>
    <property type="project" value="UniProtKB-KW"/>
</dbReference>
<dbReference type="InterPro" id="IPR006295">
    <property type="entry name" value="DNA_primase_DnaG"/>
</dbReference>
<reference evidence="17 18" key="1">
    <citation type="submission" date="2019-07" db="EMBL/GenBank/DDBJ databases">
        <title>The pathways for chlorine oxyanion respiration interact through the shared metabolite chlorate.</title>
        <authorList>
            <person name="Barnum T.P."/>
            <person name="Cheng Y."/>
            <person name="Hill K.A."/>
            <person name="Lucas L.N."/>
            <person name="Carlson H.K."/>
            <person name="Coates J.D."/>
        </authorList>
    </citation>
    <scope>NUCLEOTIDE SEQUENCE [LARGE SCALE GENOMIC DNA]</scope>
    <source>
        <strain evidence="17 18">SFB-3</strain>
    </source>
</reference>
<dbReference type="InterPro" id="IPR013173">
    <property type="entry name" value="DNA_primase_DnaG_DnaB-bd_dom"/>
</dbReference>
<dbReference type="InterPro" id="IPR037068">
    <property type="entry name" value="DNA_primase_core_N_sf"/>
</dbReference>
<dbReference type="GO" id="GO:0008270">
    <property type="term" value="F:zinc ion binding"/>
    <property type="evidence" value="ECO:0007669"/>
    <property type="project" value="UniProtKB-UniRule"/>
</dbReference>
<dbReference type="PANTHER" id="PTHR30313:SF2">
    <property type="entry name" value="DNA PRIMASE"/>
    <property type="match status" value="1"/>
</dbReference>
<dbReference type="Pfam" id="PF10410">
    <property type="entry name" value="DnaB_bind"/>
    <property type="match status" value="1"/>
</dbReference>
<evidence type="ECO:0000256" key="2">
    <source>
        <dbReference type="ARBA" id="ARBA00022515"/>
    </source>
</evidence>
<comment type="caution">
    <text evidence="17">The sequence shown here is derived from an EMBL/GenBank/DDBJ whole genome shotgun (WGS) entry which is preliminary data.</text>
</comment>
<keyword evidence="1 12" id="KW-0240">DNA-directed RNA polymerase</keyword>
<keyword evidence="5 12" id="KW-0235">DNA replication</keyword>
<keyword evidence="9" id="KW-0460">Magnesium</keyword>
<dbReference type="InterPro" id="IPR050219">
    <property type="entry name" value="DnaG_primase"/>
</dbReference>
<dbReference type="AlphaFoldDB" id="A0A557QG45"/>
<feature type="domain" description="Toprim" evidence="16">
    <location>
        <begin position="250"/>
        <end position="332"/>
    </location>
</feature>
<dbReference type="GO" id="GO:0005737">
    <property type="term" value="C:cytoplasm"/>
    <property type="evidence" value="ECO:0007669"/>
    <property type="project" value="TreeGrafter"/>
</dbReference>
<keyword evidence="10 12" id="KW-0238">DNA-binding</keyword>
<accession>A0A557QG45</accession>
<dbReference type="PANTHER" id="PTHR30313">
    <property type="entry name" value="DNA PRIMASE"/>
    <property type="match status" value="1"/>
</dbReference>
<evidence type="ECO:0000256" key="11">
    <source>
        <dbReference type="ARBA" id="ARBA00023163"/>
    </source>
</evidence>
<dbReference type="PROSITE" id="PS50880">
    <property type="entry name" value="TOPRIM"/>
    <property type="match status" value="1"/>
</dbReference>
<evidence type="ECO:0000256" key="5">
    <source>
        <dbReference type="ARBA" id="ARBA00022705"/>
    </source>
</evidence>
<feature type="zinc finger region" description="CHC2-type" evidence="12 14">
    <location>
        <begin position="37"/>
        <end position="61"/>
    </location>
</feature>
<dbReference type="FunFam" id="3.90.580.10:FF:000001">
    <property type="entry name" value="DNA primase"/>
    <property type="match status" value="1"/>
</dbReference>
<dbReference type="SUPFAM" id="SSF56731">
    <property type="entry name" value="DNA primase core"/>
    <property type="match status" value="1"/>
</dbReference>
<dbReference type="InterPro" id="IPR036977">
    <property type="entry name" value="DNA_primase_Znf_CHC2"/>
</dbReference>
<evidence type="ECO:0000256" key="4">
    <source>
        <dbReference type="ARBA" id="ARBA00022695"/>
    </source>
</evidence>
<comment type="catalytic activity">
    <reaction evidence="12">
        <text>ssDNA + n NTP = ssDNA/pppN(pN)n-1 hybrid + (n-1) diphosphate.</text>
        <dbReference type="EC" id="2.7.7.101"/>
    </reaction>
</comment>
<keyword evidence="7 12" id="KW-0863">Zinc-finger</keyword>
<evidence type="ECO:0000256" key="14">
    <source>
        <dbReference type="PIRSR" id="PIRSR002811-1"/>
    </source>
</evidence>
<evidence type="ECO:0000256" key="15">
    <source>
        <dbReference type="SAM" id="MobiDB-lite"/>
    </source>
</evidence>
<keyword evidence="8 12" id="KW-0862">Zinc</keyword>
<proteinExistence type="inferred from homology"/>
<dbReference type="Gene3D" id="1.20.50.20">
    <property type="entry name" value="DnaG, RNA polymerase domain, helical bundle"/>
    <property type="match status" value="1"/>
</dbReference>
<comment type="domain">
    <text evidence="12">Contains an N-terminal zinc-binding domain, a central core domain that contains the primase activity, and a C-terminal DnaB-binding domain.</text>
</comment>
<dbReference type="EMBL" id="VMNK01000018">
    <property type="protein sequence ID" value="TVO51885.1"/>
    <property type="molecule type" value="Genomic_DNA"/>
</dbReference>
<evidence type="ECO:0000256" key="9">
    <source>
        <dbReference type="ARBA" id="ARBA00022842"/>
    </source>
</evidence>
<feature type="region of interest" description="Disordered" evidence="15">
    <location>
        <begin position="426"/>
        <end position="460"/>
    </location>
</feature>
<dbReference type="NCBIfam" id="TIGR01391">
    <property type="entry name" value="dnaG"/>
    <property type="match status" value="1"/>
</dbReference>
<dbReference type="Pfam" id="PF08278">
    <property type="entry name" value="DnaG_DnaB_bind"/>
    <property type="match status" value="1"/>
</dbReference>
<dbReference type="GO" id="GO:0003677">
    <property type="term" value="F:DNA binding"/>
    <property type="evidence" value="ECO:0007669"/>
    <property type="project" value="UniProtKB-KW"/>
</dbReference>
<dbReference type="Proteomes" id="UP000319502">
    <property type="component" value="Unassembled WGS sequence"/>
</dbReference>
<evidence type="ECO:0000256" key="6">
    <source>
        <dbReference type="ARBA" id="ARBA00022723"/>
    </source>
</evidence>
<keyword evidence="4 12" id="KW-0548">Nucleotidyltransferase</keyword>
<comment type="subunit">
    <text evidence="12">Monomer. Interacts with DnaB.</text>
</comment>
<dbReference type="SUPFAM" id="SSF117023">
    <property type="entry name" value="DNA primase DnaG, C-terminal domain"/>
    <property type="match status" value="1"/>
</dbReference>
<evidence type="ECO:0000256" key="13">
    <source>
        <dbReference type="PIRNR" id="PIRNR002811"/>
    </source>
</evidence>
<dbReference type="CDD" id="cd03364">
    <property type="entry name" value="TOPRIM_DnaG_primases"/>
    <property type="match status" value="1"/>
</dbReference>
<gene>
    <name evidence="12" type="primary">dnaG</name>
    <name evidence="17" type="ORF">FHP91_18465</name>
</gene>
<protein>
    <recommendedName>
        <fullName evidence="12 13">DNA primase</fullName>
        <ecNumber evidence="12">2.7.7.101</ecNumber>
    </recommendedName>
</protein>
<evidence type="ECO:0000256" key="8">
    <source>
        <dbReference type="ARBA" id="ARBA00022833"/>
    </source>
</evidence>
<dbReference type="InterPro" id="IPR030846">
    <property type="entry name" value="DnaG_bac"/>
</dbReference>
<dbReference type="SUPFAM" id="SSF57783">
    <property type="entry name" value="Zinc beta-ribbon"/>
    <property type="match status" value="1"/>
</dbReference>
<dbReference type="SMART" id="SM00493">
    <property type="entry name" value="TOPRIM"/>
    <property type="match status" value="1"/>
</dbReference>
<name>A0A557QG45_9RHOO</name>
<dbReference type="Gene3D" id="1.10.860.10">
    <property type="entry name" value="DNAb Helicase, Chain A"/>
    <property type="match status" value="1"/>
</dbReference>
<dbReference type="EC" id="2.7.7.101" evidence="12"/>
<comment type="cofactor">
    <cofactor evidence="12 13 14">
        <name>Zn(2+)</name>
        <dbReference type="ChEBI" id="CHEBI:29105"/>
    </cofactor>
    <text evidence="12 13 14">Binds 1 zinc ion per monomer.</text>
</comment>
<dbReference type="Gene3D" id="3.90.980.10">
    <property type="entry name" value="DNA primase, catalytic core, N-terminal domain"/>
    <property type="match status" value="1"/>
</dbReference>
<dbReference type="HAMAP" id="MF_00974">
    <property type="entry name" value="DNA_primase_DnaG"/>
    <property type="match status" value="1"/>
</dbReference>
<dbReference type="FunFam" id="3.40.1360.10:FF:000002">
    <property type="entry name" value="DNA primase"/>
    <property type="match status" value="1"/>
</dbReference>
<keyword evidence="11 12" id="KW-0804">Transcription</keyword>
<evidence type="ECO:0000256" key="3">
    <source>
        <dbReference type="ARBA" id="ARBA00022679"/>
    </source>
</evidence>
<dbReference type="Pfam" id="PF08275">
    <property type="entry name" value="DNAG_N"/>
    <property type="match status" value="1"/>
</dbReference>
<evidence type="ECO:0000256" key="7">
    <source>
        <dbReference type="ARBA" id="ARBA00022771"/>
    </source>
</evidence>
<dbReference type="PIRSF" id="PIRSF002811">
    <property type="entry name" value="DnaG"/>
    <property type="match status" value="1"/>
</dbReference>
<dbReference type="OrthoDB" id="9803773at2"/>
<evidence type="ECO:0000259" key="16">
    <source>
        <dbReference type="PROSITE" id="PS50880"/>
    </source>
</evidence>
<dbReference type="FunFam" id="3.90.980.10:FF:000001">
    <property type="entry name" value="DNA primase"/>
    <property type="match status" value="1"/>
</dbReference>
<dbReference type="Gene3D" id="3.90.580.10">
    <property type="entry name" value="Zinc finger, CHC2-type domain"/>
    <property type="match status" value="1"/>
</dbReference>
<comment type="function">
    <text evidence="12 13">RNA polymerase that catalyzes the synthesis of short RNA molecules used as primers for DNA polymerase during DNA replication.</text>
</comment>
<evidence type="ECO:0000256" key="12">
    <source>
        <dbReference type="HAMAP-Rule" id="MF_00974"/>
    </source>
</evidence>
<evidence type="ECO:0000313" key="17">
    <source>
        <dbReference type="EMBL" id="TVO51885.1"/>
    </source>
</evidence>
<dbReference type="GO" id="GO:0006269">
    <property type="term" value="P:DNA replication, synthesis of primer"/>
    <property type="evidence" value="ECO:0007669"/>
    <property type="project" value="UniProtKB-UniRule"/>
</dbReference>
<keyword evidence="2 12" id="KW-0639">Primosome</keyword>
<dbReference type="GO" id="GO:1990077">
    <property type="term" value="C:primosome complex"/>
    <property type="evidence" value="ECO:0007669"/>
    <property type="project" value="UniProtKB-KW"/>
</dbReference>
<dbReference type="InterPro" id="IPR034151">
    <property type="entry name" value="TOPRIM_DnaG_bac"/>
</dbReference>
<dbReference type="Pfam" id="PF01807">
    <property type="entry name" value="Zn_ribbon_DnaG"/>
    <property type="match status" value="1"/>
</dbReference>
<evidence type="ECO:0000256" key="10">
    <source>
        <dbReference type="ARBA" id="ARBA00023125"/>
    </source>
</evidence>
<feature type="compositionally biased region" description="Basic and acidic residues" evidence="15">
    <location>
        <begin position="431"/>
        <end position="448"/>
    </location>
</feature>
<keyword evidence="3 12" id="KW-0808">Transferase</keyword>
<comment type="similarity">
    <text evidence="12 13">Belongs to the DnaG primase family.</text>
</comment>
<keyword evidence="6 12" id="KW-0479">Metal-binding</keyword>
<sequence length="605" mass="66873">MIPQSFIQDLLTRVDIVEVIDRHVSLKKQGANYFACCPFHGEKSASFSVSPSKQFYHCFGCGAHGSAIGFLMEYSGLGYVEAIQELARQIGVEVPEERSPRRGDQQKEQSLTELMGSAARFYREQLKGADHAIDYLKRRGLTGQIAARFGIGYAPDGWQSLQKIVPNYADKALLEAGLVIENDQGRRYDRFRDRIMFPIQDSRGNVIAFGGRILDQGEPKYLNSPETPLFEKGRELYGLFQARQSIRASNTVIVVEGYMDVVALAQHGVPNAVATLGTSTTATHIQKLFRHADRVVFCFDGDAAGRKAAWRGLEAALETLNDVKQVAFLFLPDPHDPDTYVREFGAEAFSTQVADATPLTEFLLSELASEADLSSAEGRARYAHEAKPLVLRIGAGVLKLQVLKAIAKRCALDERELMEAWGLKAPPAPAMRRDGEPWRKGKGRRDDAGPPAARGPRHQPRPLEANLLRIVLNHPAWAARLPVDLIPASSDEGRALIAIVDAVSVGDLGNQSALGTLLEHFRNTSHAATLTRMCAEQADEVIDETVVENVFHDTVHALHTKALADEFNRLAARAGELTPDERKRYVQLLQQKKRNPTRQPKVSDS</sequence>
<keyword evidence="18" id="KW-1185">Reference proteome</keyword>
<dbReference type="RefSeq" id="WP_144310977.1">
    <property type="nucleotide sequence ID" value="NZ_VMNK01000018.1"/>
</dbReference>
<dbReference type="GO" id="GO:0003899">
    <property type="term" value="F:DNA-directed RNA polymerase activity"/>
    <property type="evidence" value="ECO:0007669"/>
    <property type="project" value="UniProtKB-UniRule"/>
</dbReference>
<dbReference type="Pfam" id="PF13662">
    <property type="entry name" value="Toprim_4"/>
    <property type="match status" value="1"/>
</dbReference>
<dbReference type="InterPro" id="IPR002694">
    <property type="entry name" value="Znf_CHC2"/>
</dbReference>
<dbReference type="InterPro" id="IPR006171">
    <property type="entry name" value="TOPRIM_dom"/>
</dbReference>
<evidence type="ECO:0000313" key="18">
    <source>
        <dbReference type="Proteomes" id="UP000319502"/>
    </source>
</evidence>
<dbReference type="Gene3D" id="3.40.1360.10">
    <property type="match status" value="1"/>
</dbReference>
<dbReference type="InterPro" id="IPR019475">
    <property type="entry name" value="DNA_primase_DnaB-bd"/>
</dbReference>
<dbReference type="InterPro" id="IPR016136">
    <property type="entry name" value="DNA_helicase_N/primase_C"/>
</dbReference>
<dbReference type="SMART" id="SM00766">
    <property type="entry name" value="DnaG_DnaB_bind"/>
    <property type="match status" value="1"/>
</dbReference>
<dbReference type="InterPro" id="IPR013264">
    <property type="entry name" value="DNAG_N"/>
</dbReference>
<dbReference type="SMART" id="SM00400">
    <property type="entry name" value="ZnF_CHCC"/>
    <property type="match status" value="1"/>
</dbReference>
<evidence type="ECO:0000256" key="1">
    <source>
        <dbReference type="ARBA" id="ARBA00022478"/>
    </source>
</evidence>